<evidence type="ECO:0000256" key="2">
    <source>
        <dbReference type="ARBA" id="ARBA00022980"/>
    </source>
</evidence>
<evidence type="ECO:0000313" key="5">
    <source>
        <dbReference type="EMBL" id="KIW75095.1"/>
    </source>
</evidence>
<gene>
    <name evidence="5" type="ORF">Z517_11866</name>
</gene>
<keyword evidence="3" id="KW-0687">Ribonucleoprotein</keyword>
<dbReference type="OrthoDB" id="274752at2759"/>
<dbReference type="InterPro" id="IPR012340">
    <property type="entry name" value="NA-bd_OB-fold"/>
</dbReference>
<feature type="region of interest" description="Disordered" evidence="4">
    <location>
        <begin position="113"/>
        <end position="170"/>
    </location>
</feature>
<keyword evidence="6" id="KW-1185">Reference proteome</keyword>
<evidence type="ECO:0000256" key="1">
    <source>
        <dbReference type="ARBA" id="ARBA00010254"/>
    </source>
</evidence>
<sequence length="351" mass="37732">MNCSSSATVLARRASACASRARTLASSSSQSSAHSAALTSSPSLAARRGGATRGLSQCRRVSVQQQRAFSSTYLKHQAQPVTDLPPSSSEGLDASILGKASDDGANVAPSILSRASTDPDLKRSSTSSIPQSSSQTQIPQSSPPAPSASSWDPSLIYSSSSSSSSSTSHEIPDADAEFLSTSPTLIGTVTRVGTMQKTVRVTRHIQVWHAHFQKHFTRPTHSLVHDPHNLLLEGDVVRFGAFPPSMRQQRDRRGQVVVKRHRPRDRNGMVKEQGVRYIVREVLSPFGVPVAQRQPRVVGSEKGRWAGTEGETKKLAVRQKGRRNAKASGSSKKNQPKANQSANVVEGERLS</sequence>
<dbReference type="Proteomes" id="UP000053029">
    <property type="component" value="Unassembled WGS sequence"/>
</dbReference>
<feature type="compositionally biased region" description="Low complexity" evidence="4">
    <location>
        <begin position="124"/>
        <end position="140"/>
    </location>
</feature>
<keyword evidence="2" id="KW-0689">Ribosomal protein</keyword>
<feature type="compositionally biased region" description="Polar residues" evidence="4">
    <location>
        <begin position="327"/>
        <end position="343"/>
    </location>
</feature>
<feature type="region of interest" description="Disordered" evidence="4">
    <location>
        <begin position="23"/>
        <end position="57"/>
    </location>
</feature>
<dbReference type="HOGENOM" id="CLU_079097_0_0_1"/>
<feature type="compositionally biased region" description="Basic residues" evidence="4">
    <location>
        <begin position="315"/>
        <end position="325"/>
    </location>
</feature>
<proteinExistence type="inferred from homology"/>
<dbReference type="SUPFAM" id="SSF50249">
    <property type="entry name" value="Nucleic acid-binding proteins"/>
    <property type="match status" value="1"/>
</dbReference>
<dbReference type="GO" id="GO:0005840">
    <property type="term" value="C:ribosome"/>
    <property type="evidence" value="ECO:0007669"/>
    <property type="project" value="UniProtKB-KW"/>
</dbReference>
<dbReference type="InterPro" id="IPR000266">
    <property type="entry name" value="Ribosomal_uS17"/>
</dbReference>
<feature type="compositionally biased region" description="Basic and acidic residues" evidence="4">
    <location>
        <begin position="299"/>
        <end position="314"/>
    </location>
</feature>
<dbReference type="RefSeq" id="XP_013278903.1">
    <property type="nucleotide sequence ID" value="XM_013423449.1"/>
</dbReference>
<reference evidence="5 6" key="1">
    <citation type="submission" date="2015-01" db="EMBL/GenBank/DDBJ databases">
        <title>The Genome Sequence of Fonsecaea pedrosoi CBS 271.37.</title>
        <authorList>
            <consortium name="The Broad Institute Genomics Platform"/>
            <person name="Cuomo C."/>
            <person name="de Hoog S."/>
            <person name="Gorbushina A."/>
            <person name="Stielow B."/>
            <person name="Teixiera M."/>
            <person name="Abouelleil A."/>
            <person name="Chapman S.B."/>
            <person name="Priest M."/>
            <person name="Young S.K."/>
            <person name="Wortman J."/>
            <person name="Nusbaum C."/>
            <person name="Birren B."/>
        </authorList>
    </citation>
    <scope>NUCLEOTIDE SEQUENCE [LARGE SCALE GENOMIC DNA]</scope>
    <source>
        <strain evidence="5 6">CBS 271.37</strain>
    </source>
</reference>
<organism evidence="5 6">
    <name type="scientific">Fonsecaea pedrosoi CBS 271.37</name>
    <dbReference type="NCBI Taxonomy" id="1442368"/>
    <lineage>
        <taxon>Eukaryota</taxon>
        <taxon>Fungi</taxon>
        <taxon>Dikarya</taxon>
        <taxon>Ascomycota</taxon>
        <taxon>Pezizomycotina</taxon>
        <taxon>Eurotiomycetes</taxon>
        <taxon>Chaetothyriomycetidae</taxon>
        <taxon>Chaetothyriales</taxon>
        <taxon>Herpotrichiellaceae</taxon>
        <taxon>Fonsecaea</taxon>
    </lineage>
</organism>
<dbReference type="Pfam" id="PF00366">
    <property type="entry name" value="Ribosomal_S17"/>
    <property type="match status" value="1"/>
</dbReference>
<protein>
    <submittedName>
        <fullName evidence="5">Uncharacterized protein</fullName>
    </submittedName>
</protein>
<feature type="region of interest" description="Disordered" evidence="4">
    <location>
        <begin position="72"/>
        <end position="97"/>
    </location>
</feature>
<dbReference type="EMBL" id="KN846976">
    <property type="protein sequence ID" value="KIW75095.1"/>
    <property type="molecule type" value="Genomic_DNA"/>
</dbReference>
<accession>A0A0D2G8J4</accession>
<dbReference type="AlphaFoldDB" id="A0A0D2G8J4"/>
<dbReference type="STRING" id="1442368.A0A0D2G8J4"/>
<name>A0A0D2G8J4_9EURO</name>
<evidence type="ECO:0000256" key="4">
    <source>
        <dbReference type="SAM" id="MobiDB-lite"/>
    </source>
</evidence>
<dbReference type="GO" id="GO:0006412">
    <property type="term" value="P:translation"/>
    <property type="evidence" value="ECO:0007669"/>
    <property type="project" value="InterPro"/>
</dbReference>
<dbReference type="GO" id="GO:1990904">
    <property type="term" value="C:ribonucleoprotein complex"/>
    <property type="evidence" value="ECO:0007669"/>
    <property type="project" value="UniProtKB-KW"/>
</dbReference>
<feature type="compositionally biased region" description="Low complexity" evidence="4">
    <location>
        <begin position="147"/>
        <end position="168"/>
    </location>
</feature>
<comment type="similarity">
    <text evidence="1">Belongs to the universal ribosomal protein uS17 family.</text>
</comment>
<dbReference type="GeneID" id="25311356"/>
<feature type="region of interest" description="Disordered" evidence="4">
    <location>
        <begin position="298"/>
        <end position="351"/>
    </location>
</feature>
<feature type="compositionally biased region" description="Low complexity" evidence="4">
    <location>
        <begin position="23"/>
        <end position="48"/>
    </location>
</feature>
<dbReference type="VEuPathDB" id="FungiDB:Z517_11866"/>
<evidence type="ECO:0000313" key="6">
    <source>
        <dbReference type="Proteomes" id="UP000053029"/>
    </source>
</evidence>
<evidence type="ECO:0000256" key="3">
    <source>
        <dbReference type="ARBA" id="ARBA00023274"/>
    </source>
</evidence>
<dbReference type="GO" id="GO:0003735">
    <property type="term" value="F:structural constituent of ribosome"/>
    <property type="evidence" value="ECO:0007669"/>
    <property type="project" value="InterPro"/>
</dbReference>
<dbReference type="Gene3D" id="2.40.50.140">
    <property type="entry name" value="Nucleic acid-binding proteins"/>
    <property type="match status" value="1"/>
</dbReference>